<evidence type="ECO:0008006" key="3">
    <source>
        <dbReference type="Google" id="ProtNLM"/>
    </source>
</evidence>
<keyword evidence="2" id="KW-1185">Reference proteome</keyword>
<proteinExistence type="predicted"/>
<gene>
    <name evidence="1" type="ORF">PES01_27480</name>
</gene>
<dbReference type="OrthoDB" id="5901668at2"/>
<evidence type="ECO:0000313" key="1">
    <source>
        <dbReference type="EMBL" id="GEK55903.1"/>
    </source>
</evidence>
<evidence type="ECO:0000313" key="2">
    <source>
        <dbReference type="Proteomes" id="UP000321419"/>
    </source>
</evidence>
<sequence>MSSFDHVARSNRLKNAGGCYPDAVSHAVTMAIMLKKLAKVDGKERTAISIVALFILLTQDWGSIDEPRDIPDFIKTSGSTPCQEHAFRTYFDGTESWAEYARTCKEKNNTVYLWQPIPPQLNKFFQSFIAAQSYDTPFLTKKGKIILFELMHASWKTPRALTAQPRVRKNNFFCYFIQCTQVDNTLGAIPRVQLIDAQQAHHKSAMHYQTLDSDRIRYKIFDAHNRYLSRLIDAARQAGLYSYYDLFLKEHTVNLIETTTKKAEYLVSQPGCISQFQLDNTKHSSDKICVEAIKFGSRRSIEDNYVSEFFLKLDKLTRPPKTLFSLDNSSDRPPLMYRSELCEYYKNATYRIAFLFIVLTGARPTHSISILSDYYSGGDIAFIKDKGRYRQLILCDYLQNEIGQYLKFQSAVRKQLNSHFDMNELWYEIDIVGTPEALTSRKLRLFMHQLWPNVVPYQLRHFFCYCANSHTASEKLFDQDIDRLMGHEKLGEHLGSDFISPANFSALKAYLNTLPKRLMLKEMTYA</sequence>
<dbReference type="AlphaFoldDB" id="A0A510XXY8"/>
<dbReference type="RefSeq" id="WP_089346586.1">
    <property type="nucleotide sequence ID" value="NZ_BJUM01000028.1"/>
</dbReference>
<comment type="caution">
    <text evidence="1">The sequence shown here is derived from an EMBL/GenBank/DDBJ whole genome shotgun (WGS) entry which is preliminary data.</text>
</comment>
<dbReference type="Proteomes" id="UP000321419">
    <property type="component" value="Unassembled WGS sequence"/>
</dbReference>
<dbReference type="EMBL" id="BJUM01000028">
    <property type="protein sequence ID" value="GEK55903.1"/>
    <property type="molecule type" value="Genomic_DNA"/>
</dbReference>
<name>A0A510XXY8_9GAMM</name>
<dbReference type="InterPro" id="IPR011010">
    <property type="entry name" value="DNA_brk_join_enz"/>
</dbReference>
<protein>
    <recommendedName>
        <fullName evidence="3">Tyr recombinase domain-containing protein</fullName>
    </recommendedName>
</protein>
<dbReference type="GO" id="GO:0003677">
    <property type="term" value="F:DNA binding"/>
    <property type="evidence" value="ECO:0007669"/>
    <property type="project" value="InterPro"/>
</dbReference>
<dbReference type="SUPFAM" id="SSF56349">
    <property type="entry name" value="DNA breaking-rejoining enzymes"/>
    <property type="match status" value="1"/>
</dbReference>
<accession>A0A510XXY8</accession>
<organism evidence="1 2">
    <name type="scientific">Pseudoalteromonas espejiana</name>
    <dbReference type="NCBI Taxonomy" id="28107"/>
    <lineage>
        <taxon>Bacteria</taxon>
        <taxon>Pseudomonadati</taxon>
        <taxon>Pseudomonadota</taxon>
        <taxon>Gammaproteobacteria</taxon>
        <taxon>Alteromonadales</taxon>
        <taxon>Pseudoalteromonadaceae</taxon>
        <taxon>Pseudoalteromonas</taxon>
    </lineage>
</organism>
<reference evidence="1 2" key="1">
    <citation type="submission" date="2019-07" db="EMBL/GenBank/DDBJ databases">
        <title>Whole genome shotgun sequence of Pseudoalteromonas espejiana NBRC 102222.</title>
        <authorList>
            <person name="Hosoyama A."/>
            <person name="Uohara A."/>
            <person name="Ohji S."/>
            <person name="Ichikawa N."/>
        </authorList>
    </citation>
    <scope>NUCLEOTIDE SEQUENCE [LARGE SCALE GENOMIC DNA]</scope>
    <source>
        <strain evidence="1 2">NBRC 102222</strain>
    </source>
</reference>